<feature type="transmembrane region" description="Helical" evidence="1">
    <location>
        <begin position="203"/>
        <end position="226"/>
    </location>
</feature>
<feature type="transmembrane region" description="Helical" evidence="1">
    <location>
        <begin position="74"/>
        <end position="92"/>
    </location>
</feature>
<keyword evidence="1" id="KW-1133">Transmembrane helix</keyword>
<dbReference type="WBParaSite" id="MBELARI_LOCUS12083">
    <property type="protein sequence ID" value="MBELARI_LOCUS12083"/>
    <property type="gene ID" value="MBELARI_LOCUS12083"/>
</dbReference>
<keyword evidence="1" id="KW-0812">Transmembrane</keyword>
<protein>
    <submittedName>
        <fullName evidence="3">Uncharacterized protein</fullName>
    </submittedName>
</protein>
<dbReference type="Proteomes" id="UP000887575">
    <property type="component" value="Unassembled WGS sequence"/>
</dbReference>
<feature type="transmembrane region" description="Helical" evidence="1">
    <location>
        <begin position="590"/>
        <end position="612"/>
    </location>
</feature>
<accession>A0AAF3J2G5</accession>
<reference evidence="3" key="1">
    <citation type="submission" date="2024-02" db="UniProtKB">
        <authorList>
            <consortium name="WormBaseParasite"/>
        </authorList>
    </citation>
    <scope>IDENTIFICATION</scope>
</reference>
<organism evidence="2 3">
    <name type="scientific">Mesorhabditis belari</name>
    <dbReference type="NCBI Taxonomy" id="2138241"/>
    <lineage>
        <taxon>Eukaryota</taxon>
        <taxon>Metazoa</taxon>
        <taxon>Ecdysozoa</taxon>
        <taxon>Nematoda</taxon>
        <taxon>Chromadorea</taxon>
        <taxon>Rhabditida</taxon>
        <taxon>Rhabditina</taxon>
        <taxon>Rhabditomorpha</taxon>
        <taxon>Rhabditoidea</taxon>
        <taxon>Rhabditidae</taxon>
        <taxon>Mesorhabditinae</taxon>
        <taxon>Mesorhabditis</taxon>
    </lineage>
</organism>
<keyword evidence="1" id="KW-0472">Membrane</keyword>
<feature type="transmembrane region" description="Helical" evidence="1">
    <location>
        <begin position="246"/>
        <end position="268"/>
    </location>
</feature>
<name>A0AAF3J2G5_9BILA</name>
<proteinExistence type="predicted"/>
<feature type="transmembrane region" description="Helical" evidence="1">
    <location>
        <begin position="328"/>
        <end position="353"/>
    </location>
</feature>
<feature type="transmembrane region" description="Helical" evidence="1">
    <location>
        <begin position="288"/>
        <end position="308"/>
    </location>
</feature>
<feature type="transmembrane region" description="Helical" evidence="1">
    <location>
        <begin position="104"/>
        <end position="124"/>
    </location>
</feature>
<keyword evidence="2" id="KW-1185">Reference proteome</keyword>
<feature type="transmembrane region" description="Helical" evidence="1">
    <location>
        <begin position="161"/>
        <end position="182"/>
    </location>
</feature>
<sequence length="636" mass="73362">MNRFDYLAVYYISFVIRIFIALISFFDLSCAVIRTLIPQNGSPEEFAPYHTYCYDWALFINQDLGHLFWILQQFIYFLQFGLAINRVMAFAFNGRFYEFTTKTAYLQILLIIAYATFPTLYNLLSYDWITFDPQIHSLYTAEDVNSGMTNHGLYITKQREYNIVTCIVANILNFYTFTLVNGKLRKKSAWEDTRKTTKDDQRLILQSIGELLFIIFPLSLSMFTEFSHIAFHCTFYIISWSDLLEWAIRFLCYFLISQGVIMGIYSIINGLTVYRESSLIEEPKFVNALLLIGGVLGPVPIVAYTFVAEPSYFPLTYQSYNIKQFLMLVTWNIFQMCLIISSIAQLSTLILFVIRKQFKLATRSLIIFLILAIFWKYIPEIEPHSIDTYIKKTEDYDDYSGSGVGDTVAYLDYLYEKLAHDYGLIIFDTLTPEMMKVYNFVDPQSKVGNIYIPGFDFEKFESEWLPKVEDKLLCCGIAGCNEYWNSSFLNPDDPKKCLFDCKKAKKLNYLVPGCAESIAKALQSLCDNFRFLFGLLFVVKLLLIPLSIFHFAGLTFDFGGMVMVLPVFSFPASCACTFGFVNYFEFIPLSYTATSSAFLGSVMMGILGAALFERQQAVLPKSHFFSMTKPYVMCFR</sequence>
<evidence type="ECO:0000313" key="3">
    <source>
        <dbReference type="WBParaSite" id="MBELARI_LOCUS12083"/>
    </source>
</evidence>
<dbReference type="AlphaFoldDB" id="A0AAF3J2G5"/>
<feature type="transmembrane region" description="Helical" evidence="1">
    <location>
        <begin position="7"/>
        <end position="26"/>
    </location>
</feature>
<evidence type="ECO:0000313" key="2">
    <source>
        <dbReference type="Proteomes" id="UP000887575"/>
    </source>
</evidence>
<evidence type="ECO:0000256" key="1">
    <source>
        <dbReference type="SAM" id="Phobius"/>
    </source>
</evidence>
<feature type="transmembrane region" description="Helical" evidence="1">
    <location>
        <begin position="531"/>
        <end position="552"/>
    </location>
</feature>
<feature type="transmembrane region" description="Helical" evidence="1">
    <location>
        <begin position="564"/>
        <end position="584"/>
    </location>
</feature>